<dbReference type="PANTHER" id="PTHR37984">
    <property type="entry name" value="PROTEIN CBG26694"/>
    <property type="match status" value="1"/>
</dbReference>
<dbReference type="PANTHER" id="PTHR37984:SF5">
    <property type="entry name" value="PROTEIN NYNRIN-LIKE"/>
    <property type="match status" value="1"/>
</dbReference>
<keyword evidence="5" id="KW-0378">Hydrolase</keyword>
<evidence type="ECO:0000256" key="5">
    <source>
        <dbReference type="ARBA" id="ARBA00022801"/>
    </source>
</evidence>
<evidence type="ECO:0000256" key="2">
    <source>
        <dbReference type="ARBA" id="ARBA00022695"/>
    </source>
</evidence>
<dbReference type="InterPro" id="IPR043502">
    <property type="entry name" value="DNA/RNA_pol_sf"/>
</dbReference>
<protein>
    <submittedName>
        <fullName evidence="9">Reverse transcriptase RNase H-like domain-containing protein</fullName>
    </submittedName>
</protein>
<keyword evidence="8" id="KW-1185">Reference proteome</keyword>
<evidence type="ECO:0000256" key="1">
    <source>
        <dbReference type="ARBA" id="ARBA00022679"/>
    </source>
</evidence>
<evidence type="ECO:0000256" key="3">
    <source>
        <dbReference type="ARBA" id="ARBA00022722"/>
    </source>
</evidence>
<dbReference type="Proteomes" id="UP000887565">
    <property type="component" value="Unplaced"/>
</dbReference>
<accession>A0A915HP88</accession>
<dbReference type="Gene3D" id="1.10.340.70">
    <property type="match status" value="1"/>
</dbReference>
<organism evidence="8 9">
    <name type="scientific">Romanomermis culicivorax</name>
    <name type="common">Nematode worm</name>
    <dbReference type="NCBI Taxonomy" id="13658"/>
    <lineage>
        <taxon>Eukaryota</taxon>
        <taxon>Metazoa</taxon>
        <taxon>Ecdysozoa</taxon>
        <taxon>Nematoda</taxon>
        <taxon>Enoplea</taxon>
        <taxon>Dorylaimia</taxon>
        <taxon>Mermithida</taxon>
        <taxon>Mermithoidea</taxon>
        <taxon>Mermithidae</taxon>
        <taxon>Romanomermis</taxon>
    </lineage>
</organism>
<evidence type="ECO:0000313" key="9">
    <source>
        <dbReference type="WBParaSite" id="nRc.2.0.1.t03167-RA"/>
    </source>
</evidence>
<dbReference type="CDD" id="cd09274">
    <property type="entry name" value="RNase_HI_RT_Ty3"/>
    <property type="match status" value="1"/>
</dbReference>
<evidence type="ECO:0000256" key="4">
    <source>
        <dbReference type="ARBA" id="ARBA00022759"/>
    </source>
</evidence>
<dbReference type="SUPFAM" id="SSF56672">
    <property type="entry name" value="DNA/RNA polymerases"/>
    <property type="match status" value="2"/>
</dbReference>
<dbReference type="WBParaSite" id="nRc.2.0.1.t03167-RA">
    <property type="protein sequence ID" value="nRc.2.0.1.t03167-RA"/>
    <property type="gene ID" value="nRc.2.0.1.g03167"/>
</dbReference>
<keyword evidence="1" id="KW-0808">Transferase</keyword>
<dbReference type="Gene3D" id="3.10.10.10">
    <property type="entry name" value="HIV Type 1 Reverse Transcriptase, subunit A, domain 1"/>
    <property type="match status" value="1"/>
</dbReference>
<sequence>MAKHTLESVAGRIQDSNICVSVAATDHHLTSHEPAQLDKLIPLHMDKQKLEFSLNKMTQKTRVTAAQKTKALGMLRQNRDIFSLPCNKPTFTNELTISVNTGTAKPVSCHYYHAATEQRPIVYNHIQEMLDNDFIEPSYSPLAALLFLEKKKWIMAPHHRLCGINECKGFIPELVTLLGPLYRLLRKDAQYVVTEEHKATFKGIKTALTSWPFLPYPVYNGKDQFIIQNGASTTAIGAILYQESDDDKWIVSYNSHVLTDAETCYSTTERESFTIIYGFPMYHDYIYGQKITVCTDHKPLQWLKDKKHHNSRLQRFAINLQDYDYKVEYIKGGMPSPLPNTANVNIITHPMSKQQANQASPAVLQLPPAEFQPPLVKAISIAMQAEIWLAQAINAAITEIVEALQTANKANAVFFTEEGILYCQVKDQQQLVSPISLVDRTLHQFQSAKIMNQTILTAIKNRFWWPHMEEADGSKLAKFVN</sequence>
<dbReference type="InterPro" id="IPR050951">
    <property type="entry name" value="Retrovirus_Pol_polyprotein"/>
</dbReference>
<feature type="domain" description="Reverse transcriptase RNase H-like" evidence="7">
    <location>
        <begin position="222"/>
        <end position="323"/>
    </location>
</feature>
<keyword evidence="3" id="KW-0540">Nuclease</keyword>
<keyword evidence="4" id="KW-0255">Endonuclease</keyword>
<proteinExistence type="predicted"/>
<keyword evidence="2" id="KW-0548">Nucleotidyltransferase</keyword>
<dbReference type="InterPro" id="IPR041373">
    <property type="entry name" value="RT_RNaseH"/>
</dbReference>
<dbReference type="GO" id="GO:0003964">
    <property type="term" value="F:RNA-directed DNA polymerase activity"/>
    <property type="evidence" value="ECO:0007669"/>
    <property type="project" value="UniProtKB-KW"/>
</dbReference>
<name>A0A915HP88_ROMCU</name>
<evidence type="ECO:0000313" key="8">
    <source>
        <dbReference type="Proteomes" id="UP000887565"/>
    </source>
</evidence>
<evidence type="ECO:0000256" key="6">
    <source>
        <dbReference type="ARBA" id="ARBA00022918"/>
    </source>
</evidence>
<keyword evidence="6" id="KW-0695">RNA-directed DNA polymerase</keyword>
<dbReference type="Pfam" id="PF17917">
    <property type="entry name" value="RT_RNaseH"/>
    <property type="match status" value="1"/>
</dbReference>
<dbReference type="GO" id="GO:0016787">
    <property type="term" value="F:hydrolase activity"/>
    <property type="evidence" value="ECO:0007669"/>
    <property type="project" value="UniProtKB-KW"/>
</dbReference>
<evidence type="ECO:0000259" key="7">
    <source>
        <dbReference type="Pfam" id="PF17917"/>
    </source>
</evidence>
<dbReference type="AlphaFoldDB" id="A0A915HP88"/>
<dbReference type="GO" id="GO:0004519">
    <property type="term" value="F:endonuclease activity"/>
    <property type="evidence" value="ECO:0007669"/>
    <property type="project" value="UniProtKB-KW"/>
</dbReference>
<reference evidence="9" key="1">
    <citation type="submission" date="2022-11" db="UniProtKB">
        <authorList>
            <consortium name="WormBaseParasite"/>
        </authorList>
    </citation>
    <scope>IDENTIFICATION</scope>
</reference>